<organism evidence="1 2">
    <name type="scientific">Meripilus lineatus</name>
    <dbReference type="NCBI Taxonomy" id="2056292"/>
    <lineage>
        <taxon>Eukaryota</taxon>
        <taxon>Fungi</taxon>
        <taxon>Dikarya</taxon>
        <taxon>Basidiomycota</taxon>
        <taxon>Agaricomycotina</taxon>
        <taxon>Agaricomycetes</taxon>
        <taxon>Polyporales</taxon>
        <taxon>Meripilaceae</taxon>
        <taxon>Meripilus</taxon>
    </lineage>
</organism>
<dbReference type="EMBL" id="JANAWD010000508">
    <property type="protein sequence ID" value="KAJ3478474.1"/>
    <property type="molecule type" value="Genomic_DNA"/>
</dbReference>
<reference evidence="1" key="1">
    <citation type="submission" date="2022-07" db="EMBL/GenBank/DDBJ databases">
        <title>Genome Sequence of Physisporinus lineatus.</title>
        <authorList>
            <person name="Buettner E."/>
        </authorList>
    </citation>
    <scope>NUCLEOTIDE SEQUENCE</scope>
    <source>
        <strain evidence="1">VT162</strain>
    </source>
</reference>
<protein>
    <recommendedName>
        <fullName evidence="3">BTB domain-containing protein</fullName>
    </recommendedName>
</protein>
<gene>
    <name evidence="1" type="ORF">NLI96_g9733</name>
</gene>
<name>A0AAD5UUY3_9APHY</name>
<evidence type="ECO:0008006" key="3">
    <source>
        <dbReference type="Google" id="ProtNLM"/>
    </source>
</evidence>
<proteinExistence type="predicted"/>
<evidence type="ECO:0000313" key="2">
    <source>
        <dbReference type="Proteomes" id="UP001212997"/>
    </source>
</evidence>
<dbReference type="AlphaFoldDB" id="A0AAD5UUY3"/>
<evidence type="ECO:0000313" key="1">
    <source>
        <dbReference type="EMBL" id="KAJ3478474.1"/>
    </source>
</evidence>
<keyword evidence="2" id="KW-1185">Reference proteome</keyword>
<dbReference type="Proteomes" id="UP001212997">
    <property type="component" value="Unassembled WGS sequence"/>
</dbReference>
<sequence length="232" mass="26581">MFTLPQSASDSCSEEPPIIDVSESNDTLEKLLQFIYPVIPPPVHTLDELVDLLEAAYKYDLTVAIETLRKLLVEPRFVQMAPTRVYAIASRFELEEEAKIASRYTLSVNVLDCPLSEDLKFISAFQYRRLLDLHRSRAKAAQELLQIPEHVKCMLCNGTHYGVFLQPRWWKDFEERAKEELSVRPTTDVIFSMGFLAKAGKAGCERCSGSILESYWFLEELKKKIDELPSTI</sequence>
<accession>A0AAD5UUY3</accession>
<comment type="caution">
    <text evidence="1">The sequence shown here is derived from an EMBL/GenBank/DDBJ whole genome shotgun (WGS) entry which is preliminary data.</text>
</comment>